<dbReference type="Pfam" id="PF00724">
    <property type="entry name" value="Oxidored_FMN"/>
    <property type="match status" value="1"/>
</dbReference>
<gene>
    <name evidence="4" type="ORF">ATEIFO6365_0010014100</name>
</gene>
<dbReference type="PANTHER" id="PTHR22893:SF129">
    <property type="entry name" value="FLAVIN OXIDOREDUCTASE HXNT"/>
    <property type="match status" value="1"/>
</dbReference>
<sequence length="389" mass="42374">MGSISPLDSLFQPLRLGAVTLQHRVVQAPCTRMRSTKESDGVFVPNDLNVEYYGQRASAGGLMLTEATPISRYAAGYPGVPGIFTQTQIDGWKRVTDAVHAKGAFIFCQLWHVGRATVPSFINGKQSVSSSSIPISGKALDGTEYAASPPKPLTAGEIEEVVQEYAAAAKRAREAGFDGVEIHGANGYLLDQFLHDNVNTRTDEYGGSIENRSRIVLDVIKAVTAAIGADRVGIRLSPYNYFQDTRDSDPQAHWLVLCSLIAALPAESRPSYVHMIEPRFDEVLDEQAKMSSLPEGTAASKPSLDPFRPVLRKGGIAFLAAGNFNANNALTKLVEDGADAIVFGRLFISNPDLPRRLQEKLPLNEYDRATFYGADPPKKGYTDYPFYGK</sequence>
<keyword evidence="3" id="KW-0560">Oxidoreductase</keyword>
<comment type="cofactor">
    <cofactor evidence="1">
        <name>FMN</name>
        <dbReference type="ChEBI" id="CHEBI:58210"/>
    </cofactor>
</comment>
<dbReference type="GO" id="GO:0010181">
    <property type="term" value="F:FMN binding"/>
    <property type="evidence" value="ECO:0007669"/>
    <property type="project" value="InterPro"/>
</dbReference>
<dbReference type="GO" id="GO:0003959">
    <property type="term" value="F:NADPH dehydrogenase activity"/>
    <property type="evidence" value="ECO:0007669"/>
    <property type="project" value="TreeGrafter"/>
</dbReference>
<dbReference type="InterPro" id="IPR013785">
    <property type="entry name" value="Aldolase_TIM"/>
</dbReference>
<dbReference type="GO" id="GO:0005829">
    <property type="term" value="C:cytosol"/>
    <property type="evidence" value="ECO:0007669"/>
    <property type="project" value="UniProtKB-ARBA"/>
</dbReference>
<comment type="caution">
    <text evidence="4">The sequence shown here is derived from an EMBL/GenBank/DDBJ whole genome shotgun (WGS) entry which is preliminary data.</text>
</comment>
<name>A0A5M3Z9K7_ASPTE</name>
<dbReference type="AlphaFoldDB" id="A0A5M3Z9K7"/>
<reference evidence="4 5" key="1">
    <citation type="submission" date="2020-01" db="EMBL/GenBank/DDBJ databases">
        <title>Aspergillus terreus IFO 6365 whole genome shotgun sequence.</title>
        <authorList>
            <person name="Kanamasa S."/>
            <person name="Takahashi H."/>
        </authorList>
    </citation>
    <scope>NUCLEOTIDE SEQUENCE [LARGE SCALE GENOMIC DNA]</scope>
    <source>
        <strain evidence="4 5">IFO 6365</strain>
    </source>
</reference>
<dbReference type="InterPro" id="IPR001155">
    <property type="entry name" value="OxRdtase_FMN_N"/>
</dbReference>
<dbReference type="VEuPathDB" id="FungiDB:ATEG_08617"/>
<dbReference type="PANTHER" id="PTHR22893">
    <property type="entry name" value="NADH OXIDOREDUCTASE-RELATED"/>
    <property type="match status" value="1"/>
</dbReference>
<evidence type="ECO:0000256" key="1">
    <source>
        <dbReference type="ARBA" id="ARBA00001917"/>
    </source>
</evidence>
<keyword evidence="5" id="KW-1185">Reference proteome</keyword>
<dbReference type="SUPFAM" id="SSF51395">
    <property type="entry name" value="FMN-linked oxidoreductases"/>
    <property type="match status" value="1"/>
</dbReference>
<dbReference type="EMBL" id="BLJY01000010">
    <property type="protein sequence ID" value="GFF19368.1"/>
    <property type="molecule type" value="Genomic_DNA"/>
</dbReference>
<dbReference type="OrthoDB" id="276546at2759"/>
<protein>
    <submittedName>
        <fullName evidence="4">N-ethylmaleimide reductase</fullName>
    </submittedName>
</protein>
<evidence type="ECO:0000256" key="2">
    <source>
        <dbReference type="ARBA" id="ARBA00005979"/>
    </source>
</evidence>
<dbReference type="FunFam" id="3.20.20.70:FF:000059">
    <property type="entry name" value="N-ethylmaleimide reductase, FMN-linked"/>
    <property type="match status" value="1"/>
</dbReference>
<dbReference type="Proteomes" id="UP000452235">
    <property type="component" value="Unassembled WGS sequence"/>
</dbReference>
<dbReference type="Gene3D" id="3.20.20.70">
    <property type="entry name" value="Aldolase class I"/>
    <property type="match status" value="1"/>
</dbReference>
<evidence type="ECO:0000313" key="4">
    <source>
        <dbReference type="EMBL" id="GFF19368.1"/>
    </source>
</evidence>
<organism evidence="4 5">
    <name type="scientific">Aspergillus terreus</name>
    <dbReference type="NCBI Taxonomy" id="33178"/>
    <lineage>
        <taxon>Eukaryota</taxon>
        <taxon>Fungi</taxon>
        <taxon>Dikarya</taxon>
        <taxon>Ascomycota</taxon>
        <taxon>Pezizomycotina</taxon>
        <taxon>Eurotiomycetes</taxon>
        <taxon>Eurotiomycetidae</taxon>
        <taxon>Eurotiales</taxon>
        <taxon>Aspergillaceae</taxon>
        <taxon>Aspergillus</taxon>
        <taxon>Aspergillus subgen. Circumdati</taxon>
    </lineage>
</organism>
<dbReference type="GO" id="GO:0016628">
    <property type="term" value="F:oxidoreductase activity, acting on the CH-CH group of donors, NAD or NADP as acceptor"/>
    <property type="evidence" value="ECO:0007669"/>
    <property type="project" value="UniProtKB-ARBA"/>
</dbReference>
<dbReference type="CDD" id="cd02933">
    <property type="entry name" value="OYE_like_FMN"/>
    <property type="match status" value="1"/>
</dbReference>
<evidence type="ECO:0000256" key="3">
    <source>
        <dbReference type="ARBA" id="ARBA00023002"/>
    </source>
</evidence>
<accession>A0A5M3Z9K7</accession>
<evidence type="ECO:0000313" key="5">
    <source>
        <dbReference type="Proteomes" id="UP000452235"/>
    </source>
</evidence>
<comment type="similarity">
    <text evidence="2">Belongs to the NADH:flavin oxidoreductase/NADH oxidase family.</text>
</comment>
<dbReference type="InterPro" id="IPR045247">
    <property type="entry name" value="Oye-like"/>
</dbReference>
<proteinExistence type="inferred from homology"/>